<evidence type="ECO:0000313" key="1">
    <source>
        <dbReference type="EMBL" id="UXH45333.1"/>
    </source>
</evidence>
<accession>A0ACD4C9P7</accession>
<protein>
    <submittedName>
        <fullName evidence="1">NAD-dependent epimerase/dehydratase family protein</fullName>
    </submittedName>
</protein>
<keyword evidence="2" id="KW-1185">Reference proteome</keyword>
<name>A0ACD4C9P7_9BACI</name>
<organism evidence="1 2">
    <name type="scientific">Rossellomorea vietnamensis</name>
    <dbReference type="NCBI Taxonomy" id="218284"/>
    <lineage>
        <taxon>Bacteria</taxon>
        <taxon>Bacillati</taxon>
        <taxon>Bacillota</taxon>
        <taxon>Bacilli</taxon>
        <taxon>Bacillales</taxon>
        <taxon>Bacillaceae</taxon>
        <taxon>Rossellomorea</taxon>
    </lineage>
</organism>
<gene>
    <name evidence="1" type="ORF">N5C46_04510</name>
</gene>
<reference evidence="1" key="1">
    <citation type="submission" date="2022-09" db="EMBL/GenBank/DDBJ databases">
        <title>Complete genome sequence of Rossellomorea vietnamensis strain RL-WG62, a newly isolated PGPR with the potential for plant salinity stress alleviation.</title>
        <authorList>
            <person name="Ren L."/>
            <person name="Wang G."/>
            <person name="Hu H."/>
        </authorList>
    </citation>
    <scope>NUCLEOTIDE SEQUENCE</scope>
    <source>
        <strain evidence="1">RL-WG62</strain>
    </source>
</reference>
<evidence type="ECO:0000313" key="2">
    <source>
        <dbReference type="Proteomes" id="UP001064027"/>
    </source>
</evidence>
<dbReference type="EMBL" id="CP104558">
    <property type="protein sequence ID" value="UXH45333.1"/>
    <property type="molecule type" value="Genomic_DNA"/>
</dbReference>
<dbReference type="Proteomes" id="UP001064027">
    <property type="component" value="Chromosome"/>
</dbReference>
<proteinExistence type="predicted"/>
<sequence length="303" mass="34084">MKALVTGGAGFIGSHLVDALISKGYCVHVIDNLSSGRKEYLNSSAVFHEFDISSADAHQLIIKEKPEYIFHLAAQADVSRSIHSPIEDMHINVAGTLNLLDACRHYPVKNFVFSSTSAVYGNTGSELINESQQPSPLSFYGLSKLTAERYIKLFHDTFKTPFVILRYGNVYGPRQTPKGEGGVIAVFHEKLQKNQDLKVHGNGLQTRDYIFVQDVVEANIAAAIKGRNMIFQISTGQRTSILQLIALLKKYHNKEFHYLHSDERQGDIKHSCLDNTLAKRILAWEPYYSFEKGMKETYSSYSF</sequence>